<sequence>MAGGGILKDTPPPSPTLQKSLVGIIDANTLAQAIETPAEGVAQSASDQGEDSDDYPSYIVNSLPISFTDSQLWDIKEYFSIPDDVRIRVPVEGESIMAHIVDEKDVDGAFCPGGPLYF</sequence>
<dbReference type="Proteomes" id="UP001454036">
    <property type="component" value="Unassembled WGS sequence"/>
</dbReference>
<name>A0AAV3R9P0_LITER</name>
<organism evidence="1 2">
    <name type="scientific">Lithospermum erythrorhizon</name>
    <name type="common">Purple gromwell</name>
    <name type="synonym">Lithospermum officinale var. erythrorhizon</name>
    <dbReference type="NCBI Taxonomy" id="34254"/>
    <lineage>
        <taxon>Eukaryota</taxon>
        <taxon>Viridiplantae</taxon>
        <taxon>Streptophyta</taxon>
        <taxon>Embryophyta</taxon>
        <taxon>Tracheophyta</taxon>
        <taxon>Spermatophyta</taxon>
        <taxon>Magnoliopsida</taxon>
        <taxon>eudicotyledons</taxon>
        <taxon>Gunneridae</taxon>
        <taxon>Pentapetalae</taxon>
        <taxon>asterids</taxon>
        <taxon>lamiids</taxon>
        <taxon>Boraginales</taxon>
        <taxon>Boraginaceae</taxon>
        <taxon>Boraginoideae</taxon>
        <taxon>Lithospermeae</taxon>
        <taxon>Lithospermum</taxon>
    </lineage>
</organism>
<evidence type="ECO:0000313" key="2">
    <source>
        <dbReference type="Proteomes" id="UP001454036"/>
    </source>
</evidence>
<keyword evidence="2" id="KW-1185">Reference proteome</keyword>
<gene>
    <name evidence="1" type="ORF">LIER_43913</name>
</gene>
<evidence type="ECO:0000313" key="1">
    <source>
        <dbReference type="EMBL" id="GAA0171707.1"/>
    </source>
</evidence>
<comment type="caution">
    <text evidence="1">The sequence shown here is derived from an EMBL/GenBank/DDBJ whole genome shotgun (WGS) entry which is preliminary data.</text>
</comment>
<protein>
    <submittedName>
        <fullName evidence="1">Uncharacterized protein</fullName>
    </submittedName>
</protein>
<reference evidence="1 2" key="1">
    <citation type="submission" date="2024-01" db="EMBL/GenBank/DDBJ databases">
        <title>The complete chloroplast genome sequence of Lithospermum erythrorhizon: insights into the phylogenetic relationship among Boraginaceae species and the maternal lineages of purple gromwells.</title>
        <authorList>
            <person name="Okada T."/>
            <person name="Watanabe K."/>
        </authorList>
    </citation>
    <scope>NUCLEOTIDE SEQUENCE [LARGE SCALE GENOMIC DNA]</scope>
</reference>
<accession>A0AAV3R9P0</accession>
<dbReference type="EMBL" id="BAABME010041016">
    <property type="protein sequence ID" value="GAA0171707.1"/>
    <property type="molecule type" value="Genomic_DNA"/>
</dbReference>
<proteinExistence type="predicted"/>
<dbReference type="AlphaFoldDB" id="A0AAV3R9P0"/>